<keyword evidence="2 6" id="KW-0689">Ribosomal protein</keyword>
<dbReference type="Proteomes" id="UP001212411">
    <property type="component" value="Chromosome 1"/>
</dbReference>
<name>A0AAF0AU76_9SCHI</name>
<evidence type="ECO:0000256" key="4">
    <source>
        <dbReference type="ARBA" id="ARBA00035269"/>
    </source>
</evidence>
<evidence type="ECO:0000256" key="1">
    <source>
        <dbReference type="ARBA" id="ARBA00008760"/>
    </source>
</evidence>
<dbReference type="Gene3D" id="2.30.170.40">
    <property type="entry name" value="Ribosomal protein L28/L24"/>
    <property type="match status" value="1"/>
</dbReference>
<organism evidence="6 7">
    <name type="scientific">Schizosaccharomyces osmophilus</name>
    <dbReference type="NCBI Taxonomy" id="2545709"/>
    <lineage>
        <taxon>Eukaryota</taxon>
        <taxon>Fungi</taxon>
        <taxon>Dikarya</taxon>
        <taxon>Ascomycota</taxon>
        <taxon>Taphrinomycotina</taxon>
        <taxon>Schizosaccharomycetes</taxon>
        <taxon>Schizosaccharomycetales</taxon>
        <taxon>Schizosaccharomycetaceae</taxon>
        <taxon>Schizosaccharomyces</taxon>
    </lineage>
</organism>
<dbReference type="KEGG" id="som:SOMG_02224"/>
<keyword evidence="3" id="KW-0687">Ribonucleoprotein</keyword>
<accession>A0AAF0AU76</accession>
<dbReference type="FunFam" id="2.30.170.40:FF:000003">
    <property type="entry name" value="54S ribosomal protein L24"/>
    <property type="match status" value="1"/>
</dbReference>
<dbReference type="RefSeq" id="XP_056035570.1">
    <property type="nucleotide sequence ID" value="XM_056181016.1"/>
</dbReference>
<dbReference type="Pfam" id="PF00830">
    <property type="entry name" value="Ribosomal_L28"/>
    <property type="match status" value="1"/>
</dbReference>
<dbReference type="EMBL" id="CP115611">
    <property type="protein sequence ID" value="WBW71327.1"/>
    <property type="molecule type" value="Genomic_DNA"/>
</dbReference>
<reference evidence="6 7" key="1">
    <citation type="journal article" date="2023" name="G3 (Bethesda)">
        <title>A high-quality reference genome for the fission yeast Schizosaccharomyces osmophilus.</title>
        <authorList>
            <person name="Jia G.S."/>
            <person name="Zhang W.C."/>
            <person name="Liang Y."/>
            <person name="Liu X.H."/>
            <person name="Rhind N."/>
            <person name="Pidoux A."/>
            <person name="Brysch-Herzberg M."/>
            <person name="Du L.L."/>
        </authorList>
    </citation>
    <scope>NUCLEOTIDE SEQUENCE [LARGE SCALE GENOMIC DNA]</scope>
    <source>
        <strain evidence="6 7">CBS 15793</strain>
    </source>
</reference>
<evidence type="ECO:0000313" key="7">
    <source>
        <dbReference type="Proteomes" id="UP001212411"/>
    </source>
</evidence>
<evidence type="ECO:0000313" key="6">
    <source>
        <dbReference type="EMBL" id="WBW71327.1"/>
    </source>
</evidence>
<dbReference type="AlphaFoldDB" id="A0AAF0AU76"/>
<dbReference type="InterPro" id="IPR034704">
    <property type="entry name" value="Ribosomal_bL28/bL31-like_sf"/>
</dbReference>
<sequence>MALRGLKKLAYPLLPVRGNILDPLGKFQQNLYGGSKVEVGHNKIPKFGHKTKRTWTPNAHFKWLYSETLQERFHLLVTTKVLRTIDKEGGFDQYLIKSTPGRLKTLGMRGTELRALVMHKKGVQNPVIEELPKDEEAQRRYLAKVREVVLKLNRSKKLYHRIKSLVGQEKSGSVA</sequence>
<dbReference type="PANTHER" id="PTHR13528:SF2">
    <property type="entry name" value="LARGE RIBOSOMAL SUBUNIT PROTEIN BL28M"/>
    <property type="match status" value="1"/>
</dbReference>
<evidence type="ECO:0000256" key="5">
    <source>
        <dbReference type="ARBA" id="ARBA00037226"/>
    </source>
</evidence>
<keyword evidence="7" id="KW-1185">Reference proteome</keyword>
<gene>
    <name evidence="6" type="primary">mrpl24</name>
    <name evidence="6" type="ORF">SOMG_02224</name>
</gene>
<dbReference type="SUPFAM" id="SSF143800">
    <property type="entry name" value="L28p-like"/>
    <property type="match status" value="1"/>
</dbReference>
<dbReference type="GeneID" id="80875705"/>
<proteinExistence type="inferred from homology"/>
<dbReference type="InterPro" id="IPR037147">
    <property type="entry name" value="Ribosomal_bL28_sf"/>
</dbReference>
<dbReference type="PANTHER" id="PTHR13528">
    <property type="entry name" value="39S RIBOSOMAL PROTEIN L28, MITOCHONDRIAL"/>
    <property type="match status" value="1"/>
</dbReference>
<dbReference type="InterPro" id="IPR026569">
    <property type="entry name" value="Ribosomal_bL28"/>
</dbReference>
<dbReference type="GO" id="GO:0005762">
    <property type="term" value="C:mitochondrial large ribosomal subunit"/>
    <property type="evidence" value="ECO:0007669"/>
    <property type="project" value="TreeGrafter"/>
</dbReference>
<comment type="similarity">
    <text evidence="1">Belongs to the bacterial ribosomal protein bL28 family.</text>
</comment>
<protein>
    <recommendedName>
        <fullName evidence="4">Large ribosomal subunit protein bL28m</fullName>
    </recommendedName>
</protein>
<comment type="function">
    <text evidence="5">Component of the mitochondrial ribosome (mitoribosome), a dedicated translation machinery responsible for the synthesis of mitochondrial genome-encoded proteins, including at least some of the essential transmembrane subunits of the mitochondrial respiratory chain. The mitoribosomes are attached to the mitochondrial inner membrane and translation products are cotranslationally integrated into the membrane.</text>
</comment>
<evidence type="ECO:0000256" key="2">
    <source>
        <dbReference type="ARBA" id="ARBA00022980"/>
    </source>
</evidence>
<dbReference type="GO" id="GO:0003735">
    <property type="term" value="F:structural constituent of ribosome"/>
    <property type="evidence" value="ECO:0007669"/>
    <property type="project" value="InterPro"/>
</dbReference>
<evidence type="ECO:0000256" key="3">
    <source>
        <dbReference type="ARBA" id="ARBA00023274"/>
    </source>
</evidence>